<keyword evidence="3" id="KW-1185">Reference proteome</keyword>
<dbReference type="EMBL" id="CP025583">
    <property type="protein sequence ID" value="AUM74114.1"/>
    <property type="molecule type" value="Genomic_DNA"/>
</dbReference>
<dbReference type="InterPro" id="IPR028992">
    <property type="entry name" value="Hedgehog/Intein_dom"/>
</dbReference>
<evidence type="ECO:0000259" key="1">
    <source>
        <dbReference type="Pfam" id="PF13403"/>
    </source>
</evidence>
<name>A0A2K9MET8_9RHOB</name>
<dbReference type="Gene3D" id="2.170.16.10">
    <property type="entry name" value="Hedgehog/Intein (Hint) domain"/>
    <property type="match status" value="1"/>
</dbReference>
<sequence length="363" mass="38977">MSYLIQAFTFDSPVPVLGGFPLTYQSGALFSQAQRTDIYLADPGDSFDRIVDFNAGGQELLEDLDLGQGEVINAGTPLTFRVNTVSEVLQPGTNHLYYVFIPHQATGSINSPAPLGGGRTVFVIAAKGTPPLDPQKDYNWDIGNNLNRLSTDHTAIPCFATGTLIDTANGMRAVETLVAGDLVRTRDRGLRPVAWAGGRHLPARELDAAPHLRPILIRSGALGPGLPAHDLTVSPQHRVLIHSKIAARLVGQAEALVAAKHLCGLPGIAVLNPGGGVGYHHLLFDRHELVWSNGCWTESLFTGPQAMAALGSAARREIRAILPQLFDGTAPTGARQFLTGREGRELTRRHLKHGRALVMQADD</sequence>
<protein>
    <submittedName>
        <fullName evidence="2">Hemolysin</fullName>
    </submittedName>
</protein>
<gene>
    <name evidence="2" type="ORF">CYR75_07370</name>
</gene>
<proteinExistence type="predicted"/>
<evidence type="ECO:0000313" key="3">
    <source>
        <dbReference type="Proteomes" id="UP000234882"/>
    </source>
</evidence>
<dbReference type="OrthoDB" id="6305173at2"/>
<dbReference type="InterPro" id="IPR036844">
    <property type="entry name" value="Hint_dom_sf"/>
</dbReference>
<organism evidence="2 3">
    <name type="scientific">Paracoccus jeotgali</name>
    <dbReference type="NCBI Taxonomy" id="2065379"/>
    <lineage>
        <taxon>Bacteria</taxon>
        <taxon>Pseudomonadati</taxon>
        <taxon>Pseudomonadota</taxon>
        <taxon>Alphaproteobacteria</taxon>
        <taxon>Rhodobacterales</taxon>
        <taxon>Paracoccaceae</taxon>
        <taxon>Paracoccus</taxon>
    </lineage>
</organism>
<dbReference type="AlphaFoldDB" id="A0A2K9MET8"/>
<dbReference type="RefSeq" id="WP_101499462.1">
    <property type="nucleotide sequence ID" value="NZ_CP025583.1"/>
</dbReference>
<feature type="domain" description="Hedgehog/Intein (Hint)" evidence="1">
    <location>
        <begin position="157"/>
        <end position="303"/>
    </location>
</feature>
<accession>A0A2K9MET8</accession>
<evidence type="ECO:0000313" key="2">
    <source>
        <dbReference type="EMBL" id="AUM74114.1"/>
    </source>
</evidence>
<dbReference type="SUPFAM" id="SSF51294">
    <property type="entry name" value="Hedgehog/intein (Hint) domain"/>
    <property type="match status" value="1"/>
</dbReference>
<dbReference type="KEGG" id="paru:CYR75_07370"/>
<dbReference type="Pfam" id="PF13403">
    <property type="entry name" value="Hint_2"/>
    <property type="match status" value="1"/>
</dbReference>
<dbReference type="Proteomes" id="UP000234882">
    <property type="component" value="Chromosome"/>
</dbReference>
<reference evidence="2" key="1">
    <citation type="journal article" date="2019" name="J. Microbiol.">
        <title>Paracoccus jeotgali sp. nov., isolated from Korean salted and fermented shrimp.</title>
        <authorList>
            <person name="Kim J."/>
            <person name="Kim J.Y."/>
            <person name="Song H.S."/>
            <person name="Cha I.T."/>
            <person name="Roh S.W."/>
            <person name="Lee S.H."/>
        </authorList>
    </citation>
    <scope>NUCLEOTIDE SEQUENCE</scope>
    <source>
        <strain evidence="2">CBA4604</strain>
    </source>
</reference>